<evidence type="ECO:0000313" key="7">
    <source>
        <dbReference type="Proteomes" id="UP000823775"/>
    </source>
</evidence>
<keyword evidence="2 4" id="KW-0863">Zinc-finger</keyword>
<dbReference type="InterPro" id="IPR013083">
    <property type="entry name" value="Znf_RING/FYVE/PHD"/>
</dbReference>
<dbReference type="SUPFAM" id="SSF57850">
    <property type="entry name" value="RING/U-box"/>
    <property type="match status" value="1"/>
</dbReference>
<evidence type="ECO:0000256" key="4">
    <source>
        <dbReference type="PROSITE-ProRule" id="PRU00175"/>
    </source>
</evidence>
<evidence type="ECO:0000256" key="2">
    <source>
        <dbReference type="ARBA" id="ARBA00022771"/>
    </source>
</evidence>
<keyword evidence="3" id="KW-0862">Zinc</keyword>
<dbReference type="InterPro" id="IPR051834">
    <property type="entry name" value="RING_finger_E3_ligase"/>
</dbReference>
<evidence type="ECO:0000256" key="1">
    <source>
        <dbReference type="ARBA" id="ARBA00022723"/>
    </source>
</evidence>
<reference evidence="6 7" key="1">
    <citation type="journal article" date="2021" name="BMC Genomics">
        <title>Datura genome reveals duplications of psychoactive alkaloid biosynthetic genes and high mutation rate following tissue culture.</title>
        <authorList>
            <person name="Rajewski A."/>
            <person name="Carter-House D."/>
            <person name="Stajich J."/>
            <person name="Litt A."/>
        </authorList>
    </citation>
    <scope>NUCLEOTIDE SEQUENCE [LARGE SCALE GENOMIC DNA]</scope>
    <source>
        <strain evidence="6">AR-01</strain>
    </source>
</reference>
<sequence>MQVYINQNPKFTYELEKPIRRPGFNSSSEPKFIQINFFCINHHNWNSRKRPPNPNMVVKSPKISTCITMEVHEFASNDKARETIYKVLKNWHASDVNCKKILEELNEMAHKSRDCLVLVDGRPALQLTVKVTLFNHYVSMGKKNSNDMITSTSGGGNCLLCQNELVGDSKVTKMSCSHMFHINCIKAWLGENNGCPSCAANVNDLDDMISSMQL</sequence>
<dbReference type="PROSITE" id="PS50089">
    <property type="entry name" value="ZF_RING_2"/>
    <property type="match status" value="1"/>
</dbReference>
<keyword evidence="7" id="KW-1185">Reference proteome</keyword>
<keyword evidence="1" id="KW-0479">Metal-binding</keyword>
<proteinExistence type="predicted"/>
<dbReference type="Gene3D" id="3.30.40.10">
    <property type="entry name" value="Zinc/RING finger domain, C3HC4 (zinc finger)"/>
    <property type="match status" value="1"/>
</dbReference>
<dbReference type="Pfam" id="PF13639">
    <property type="entry name" value="zf-RING_2"/>
    <property type="match status" value="1"/>
</dbReference>
<dbReference type="SMART" id="SM00184">
    <property type="entry name" value="RING"/>
    <property type="match status" value="1"/>
</dbReference>
<evidence type="ECO:0000259" key="5">
    <source>
        <dbReference type="PROSITE" id="PS50089"/>
    </source>
</evidence>
<name>A0ABS8THR7_DATST</name>
<feature type="domain" description="RING-type" evidence="5">
    <location>
        <begin position="158"/>
        <end position="198"/>
    </location>
</feature>
<organism evidence="6 7">
    <name type="scientific">Datura stramonium</name>
    <name type="common">Jimsonweed</name>
    <name type="synonym">Common thornapple</name>
    <dbReference type="NCBI Taxonomy" id="4076"/>
    <lineage>
        <taxon>Eukaryota</taxon>
        <taxon>Viridiplantae</taxon>
        <taxon>Streptophyta</taxon>
        <taxon>Embryophyta</taxon>
        <taxon>Tracheophyta</taxon>
        <taxon>Spermatophyta</taxon>
        <taxon>Magnoliopsida</taxon>
        <taxon>eudicotyledons</taxon>
        <taxon>Gunneridae</taxon>
        <taxon>Pentapetalae</taxon>
        <taxon>asterids</taxon>
        <taxon>lamiids</taxon>
        <taxon>Solanales</taxon>
        <taxon>Solanaceae</taxon>
        <taxon>Solanoideae</taxon>
        <taxon>Datureae</taxon>
        <taxon>Datura</taxon>
    </lineage>
</organism>
<gene>
    <name evidence="6" type="ORF">HAX54_010188</name>
</gene>
<accession>A0ABS8THR7</accession>
<dbReference type="PANTHER" id="PTHR45931:SF3">
    <property type="entry name" value="RING ZINC FINGER-CONTAINING PROTEIN"/>
    <property type="match status" value="1"/>
</dbReference>
<dbReference type="Proteomes" id="UP000823775">
    <property type="component" value="Unassembled WGS sequence"/>
</dbReference>
<dbReference type="PANTHER" id="PTHR45931">
    <property type="entry name" value="SI:CH211-59O9.10"/>
    <property type="match status" value="1"/>
</dbReference>
<evidence type="ECO:0000313" key="6">
    <source>
        <dbReference type="EMBL" id="MCD7470388.1"/>
    </source>
</evidence>
<evidence type="ECO:0000256" key="3">
    <source>
        <dbReference type="ARBA" id="ARBA00022833"/>
    </source>
</evidence>
<dbReference type="InterPro" id="IPR001841">
    <property type="entry name" value="Znf_RING"/>
</dbReference>
<comment type="caution">
    <text evidence="6">The sequence shown here is derived from an EMBL/GenBank/DDBJ whole genome shotgun (WGS) entry which is preliminary data.</text>
</comment>
<dbReference type="EMBL" id="JACEIK010001557">
    <property type="protein sequence ID" value="MCD7470388.1"/>
    <property type="molecule type" value="Genomic_DNA"/>
</dbReference>
<protein>
    <recommendedName>
        <fullName evidence="5">RING-type domain-containing protein</fullName>
    </recommendedName>
</protein>